<evidence type="ECO:0000256" key="1">
    <source>
        <dbReference type="ARBA" id="ARBA00008468"/>
    </source>
</evidence>
<evidence type="ECO:0000313" key="2">
    <source>
        <dbReference type="EMBL" id="KAG0466811.1"/>
    </source>
</evidence>
<dbReference type="PANTHER" id="PTHR47882">
    <property type="entry name" value="BIOGENESIS OF LYSOSOME-RELATED ORGANELLES COMPLEX 1 SUBUNIT 2"/>
    <property type="match status" value="1"/>
</dbReference>
<protein>
    <recommendedName>
        <fullName evidence="6">Biogenesis of lysosome-related organelles complex 1 subunit 2</fullName>
    </recommendedName>
</protein>
<reference evidence="4 5" key="1">
    <citation type="journal article" date="2020" name="Nat. Food">
        <title>A phased Vanilla planifolia genome enables genetic improvement of flavour and production.</title>
        <authorList>
            <person name="Hasing T."/>
            <person name="Tang H."/>
            <person name="Brym M."/>
            <person name="Khazi F."/>
            <person name="Huang T."/>
            <person name="Chambers A.H."/>
        </authorList>
    </citation>
    <scope>NUCLEOTIDE SEQUENCE [LARGE SCALE GENOMIC DNA]</scope>
    <source>
        <tissue evidence="2">Leaf</tissue>
    </source>
</reference>
<dbReference type="InterPro" id="IPR019269">
    <property type="entry name" value="BLOC1_su2"/>
</dbReference>
<comment type="caution">
    <text evidence="2">The sequence shown here is derived from an EMBL/GenBank/DDBJ whole genome shotgun (WGS) entry which is preliminary data.</text>
</comment>
<dbReference type="OrthoDB" id="444265at2759"/>
<accession>A0A835UPC2</accession>
<evidence type="ECO:0000313" key="4">
    <source>
        <dbReference type="Proteomes" id="UP000636800"/>
    </source>
</evidence>
<dbReference type="AlphaFoldDB" id="A0A835UPC2"/>
<evidence type="ECO:0000313" key="3">
    <source>
        <dbReference type="EMBL" id="KAG0468467.1"/>
    </source>
</evidence>
<evidence type="ECO:0008006" key="6">
    <source>
        <dbReference type="Google" id="ProtNLM"/>
    </source>
</evidence>
<dbReference type="EMBL" id="JADCNL010000009">
    <property type="protein sequence ID" value="KAG0466811.1"/>
    <property type="molecule type" value="Genomic_DNA"/>
</dbReference>
<dbReference type="Proteomes" id="UP000636800">
    <property type="component" value="Unassembled WGS sequence"/>
</dbReference>
<gene>
    <name evidence="3" type="ORF">HPP92_017795</name>
    <name evidence="2" type="ORF">HPP92_018391</name>
</gene>
<proteinExistence type="inferred from homology"/>
<comment type="similarity">
    <text evidence="1">Belongs to the BLOC1S2 family.</text>
</comment>
<organism evidence="2 4">
    <name type="scientific">Vanilla planifolia</name>
    <name type="common">Vanilla</name>
    <dbReference type="NCBI Taxonomy" id="51239"/>
    <lineage>
        <taxon>Eukaryota</taxon>
        <taxon>Viridiplantae</taxon>
        <taxon>Streptophyta</taxon>
        <taxon>Embryophyta</taxon>
        <taxon>Tracheophyta</taxon>
        <taxon>Spermatophyta</taxon>
        <taxon>Magnoliopsida</taxon>
        <taxon>Liliopsida</taxon>
        <taxon>Asparagales</taxon>
        <taxon>Orchidaceae</taxon>
        <taxon>Vanilloideae</taxon>
        <taxon>Vanilleae</taxon>
        <taxon>Vanilla</taxon>
    </lineage>
</organism>
<keyword evidence="4" id="KW-1185">Reference proteome</keyword>
<dbReference type="Pfam" id="PF10046">
    <property type="entry name" value="BLOC1_2"/>
    <property type="match status" value="1"/>
</dbReference>
<evidence type="ECO:0000313" key="5">
    <source>
        <dbReference type="Proteomes" id="UP000639772"/>
    </source>
</evidence>
<name>A0A835UPC2_VANPL</name>
<dbReference type="PANTHER" id="PTHR47882:SF1">
    <property type="entry name" value="BIOGENESIS OF LYSOSOME-RELATED ORGANELLES COMPLEX 1 SUBUNIT 2"/>
    <property type="match status" value="1"/>
</dbReference>
<dbReference type="EMBL" id="JADCNM010000009">
    <property type="protein sequence ID" value="KAG0468467.1"/>
    <property type="molecule type" value="Genomic_DNA"/>
</dbReference>
<sequence length="125" mass="14389">MAEKKGVEQDHLAGSLARLFTDVFSMVKGDLEQTNNQLLLLEKMNKRVAEEYGGFGDVALGLKVFVEQLNEKNHRFEEYVGQIDAIDQQVTEFEAVVSMLDKYVTLLEKKVEHAYRTHHFRASER</sequence>
<dbReference type="Proteomes" id="UP000639772">
    <property type="component" value="Chromosome 9"/>
</dbReference>